<accession>A0A518G689</accession>
<organism evidence="1 2">
    <name type="scientific">Aureliella helgolandensis</name>
    <dbReference type="NCBI Taxonomy" id="2527968"/>
    <lineage>
        <taxon>Bacteria</taxon>
        <taxon>Pseudomonadati</taxon>
        <taxon>Planctomycetota</taxon>
        <taxon>Planctomycetia</taxon>
        <taxon>Pirellulales</taxon>
        <taxon>Pirellulaceae</taxon>
        <taxon>Aureliella</taxon>
    </lineage>
</organism>
<dbReference type="Proteomes" id="UP000318017">
    <property type="component" value="Chromosome"/>
</dbReference>
<evidence type="ECO:0000313" key="2">
    <source>
        <dbReference type="Proteomes" id="UP000318017"/>
    </source>
</evidence>
<proteinExistence type="predicted"/>
<dbReference type="EMBL" id="CP036298">
    <property type="protein sequence ID" value="QDV24108.1"/>
    <property type="molecule type" value="Genomic_DNA"/>
</dbReference>
<dbReference type="KEGG" id="ahel:Q31a_24210"/>
<protein>
    <submittedName>
        <fullName evidence="1">Uncharacterized protein</fullName>
    </submittedName>
</protein>
<name>A0A518G689_9BACT</name>
<keyword evidence="2" id="KW-1185">Reference proteome</keyword>
<gene>
    <name evidence="1" type="ORF">Q31a_24210</name>
</gene>
<evidence type="ECO:0000313" key="1">
    <source>
        <dbReference type="EMBL" id="QDV24108.1"/>
    </source>
</evidence>
<sequence>MIASEAAYMYPKVTVFGTEQLCMWFRSVGSYLLIRCNRHWLHRLITAYRQPSSIHCRIKWLVAPQDIGVLRCILRT</sequence>
<reference evidence="1 2" key="1">
    <citation type="submission" date="2019-02" db="EMBL/GenBank/DDBJ databases">
        <title>Deep-cultivation of Planctomycetes and their phenomic and genomic characterization uncovers novel biology.</title>
        <authorList>
            <person name="Wiegand S."/>
            <person name="Jogler M."/>
            <person name="Boedeker C."/>
            <person name="Pinto D."/>
            <person name="Vollmers J."/>
            <person name="Rivas-Marin E."/>
            <person name="Kohn T."/>
            <person name="Peeters S.H."/>
            <person name="Heuer A."/>
            <person name="Rast P."/>
            <person name="Oberbeckmann S."/>
            <person name="Bunk B."/>
            <person name="Jeske O."/>
            <person name="Meyerdierks A."/>
            <person name="Storesund J.E."/>
            <person name="Kallscheuer N."/>
            <person name="Luecker S."/>
            <person name="Lage O.M."/>
            <person name="Pohl T."/>
            <person name="Merkel B.J."/>
            <person name="Hornburger P."/>
            <person name="Mueller R.-W."/>
            <person name="Bruemmer F."/>
            <person name="Labrenz M."/>
            <person name="Spormann A.M."/>
            <person name="Op den Camp H."/>
            <person name="Overmann J."/>
            <person name="Amann R."/>
            <person name="Jetten M.S.M."/>
            <person name="Mascher T."/>
            <person name="Medema M.H."/>
            <person name="Devos D.P."/>
            <person name="Kaster A.-K."/>
            <person name="Ovreas L."/>
            <person name="Rohde M."/>
            <person name="Galperin M.Y."/>
            <person name="Jogler C."/>
        </authorList>
    </citation>
    <scope>NUCLEOTIDE SEQUENCE [LARGE SCALE GENOMIC DNA]</scope>
    <source>
        <strain evidence="1 2">Q31a</strain>
    </source>
</reference>
<dbReference type="AlphaFoldDB" id="A0A518G689"/>